<accession>A0ABT6ZAQ3</accession>
<dbReference type="Proteomes" id="UP001321481">
    <property type="component" value="Unassembled WGS sequence"/>
</dbReference>
<evidence type="ECO:0000313" key="2">
    <source>
        <dbReference type="Proteomes" id="UP001321481"/>
    </source>
</evidence>
<dbReference type="EMBL" id="JASJND010000001">
    <property type="protein sequence ID" value="MDJ1113243.1"/>
    <property type="molecule type" value="Genomic_DNA"/>
</dbReference>
<dbReference type="RefSeq" id="WP_283714534.1">
    <property type="nucleotide sequence ID" value="NZ_JASJND010000001.1"/>
</dbReference>
<evidence type="ECO:0000313" key="1">
    <source>
        <dbReference type="EMBL" id="MDJ1113243.1"/>
    </source>
</evidence>
<gene>
    <name evidence="1" type="ORF">QNI14_02115</name>
</gene>
<keyword evidence="2" id="KW-1185">Reference proteome</keyword>
<reference evidence="1 2" key="1">
    <citation type="submission" date="2023-05" db="EMBL/GenBank/DDBJ databases">
        <title>Microbacterium dauci sp.nov., Isolated from Carrot Rhizosphere Soil.</title>
        <authorList>
            <person name="Xiao Z."/>
            <person name="Zheng J."/>
        </authorList>
    </citation>
    <scope>NUCLEOTIDE SEQUENCE [LARGE SCALE GENOMIC DNA]</scope>
    <source>
        <strain evidence="1 2">LX3-4</strain>
    </source>
</reference>
<sequence length="220" mass="22939">MANDPRYDLVWERLAELKDLVHQLLTQAPIGYSTVTEGNFDIMSDEGLRVFGSELIVGLLDVIGRVRIAGLGILEVQNLIDLFGSMIVRAGGSITIQDGALNAANVTIEENKITIGGASPIVIESVGGQARITVGGATLTAEGEFGAILELGSFRVIVNGVEASLSAPGVKVATRDGEVIVDGPARFTNLPTTPIGDAPGGSFLGAAFWDASNVLRKVIP</sequence>
<protein>
    <submittedName>
        <fullName evidence="1">Uncharacterized protein</fullName>
    </submittedName>
</protein>
<proteinExistence type="predicted"/>
<organism evidence="1 2">
    <name type="scientific">Microbacterium dauci</name>
    <dbReference type="NCBI Taxonomy" id="3048008"/>
    <lineage>
        <taxon>Bacteria</taxon>
        <taxon>Bacillati</taxon>
        <taxon>Actinomycetota</taxon>
        <taxon>Actinomycetes</taxon>
        <taxon>Micrococcales</taxon>
        <taxon>Microbacteriaceae</taxon>
        <taxon>Microbacterium</taxon>
    </lineage>
</organism>
<comment type="caution">
    <text evidence="1">The sequence shown here is derived from an EMBL/GenBank/DDBJ whole genome shotgun (WGS) entry which is preliminary data.</text>
</comment>
<name>A0ABT6ZAQ3_9MICO</name>